<evidence type="ECO:0000313" key="2">
    <source>
        <dbReference type="Proteomes" id="UP001638806"/>
    </source>
</evidence>
<sequence length="319" mass="34065">MPLPPAPTGPSGQQPCPVWAVKDASQPGSGGPSLGETQTTSAGPQGVAQGPARADPKPANHAVSTHPTRPNHRRRPTTARHHEPARHGAMASCGIYSELSAPLLLGLPRAPVRILPAGGLGPTIIGPRARWPLPRRATSPSHPVQSSLLRQTSVLLCSTVLRRAQRGTRPARLRPREGRPRAMSGRRHGWPPLCATCHRIPRTLRRGPGCRRPHGPHGSFAAEPRSLSSRDRGMSPWCHFVSGNGARVDTPTPKARKLCGGFHSSSHLCALRVVACLLRLGEHPSRQEPTTPWPAGRARGALNSPRAIGDVVVALFGRR</sequence>
<accession>A0ACC4DAH1</accession>
<name>A0ACC4DAH1_PURLI</name>
<proteinExistence type="predicted"/>
<organism evidence="1 2">
    <name type="scientific">Purpureocillium lilacinum</name>
    <name type="common">Paecilomyces lilacinus</name>
    <dbReference type="NCBI Taxonomy" id="33203"/>
    <lineage>
        <taxon>Eukaryota</taxon>
        <taxon>Fungi</taxon>
        <taxon>Dikarya</taxon>
        <taxon>Ascomycota</taxon>
        <taxon>Pezizomycotina</taxon>
        <taxon>Sordariomycetes</taxon>
        <taxon>Hypocreomycetidae</taxon>
        <taxon>Hypocreales</taxon>
        <taxon>Ophiocordycipitaceae</taxon>
        <taxon>Purpureocillium</taxon>
    </lineage>
</organism>
<dbReference type="Proteomes" id="UP001638806">
    <property type="component" value="Unassembled WGS sequence"/>
</dbReference>
<reference evidence="1" key="1">
    <citation type="submission" date="2024-12" db="EMBL/GenBank/DDBJ databases">
        <title>Comparative genomics and development of molecular markers within Purpureocillium lilacinum and among Purpureocillium species.</title>
        <authorList>
            <person name="Yeh Z.-Y."/>
            <person name="Ni N.-T."/>
            <person name="Lo P.-H."/>
            <person name="Mushyakhwo K."/>
            <person name="Lin C.-F."/>
            <person name="Nai Y.-S."/>
        </authorList>
    </citation>
    <scope>NUCLEOTIDE SEQUENCE</scope>
    <source>
        <strain evidence="1">NCHU-NPUST-175</strain>
    </source>
</reference>
<protein>
    <submittedName>
        <fullName evidence="1">Uncharacterized protein</fullName>
    </submittedName>
</protein>
<evidence type="ECO:0000313" key="1">
    <source>
        <dbReference type="EMBL" id="KAL3953371.1"/>
    </source>
</evidence>
<gene>
    <name evidence="1" type="ORF">ACCO45_013314</name>
</gene>
<comment type="caution">
    <text evidence="1">The sequence shown here is derived from an EMBL/GenBank/DDBJ whole genome shotgun (WGS) entry which is preliminary data.</text>
</comment>
<dbReference type="EMBL" id="JBGNUJ010000012">
    <property type="protein sequence ID" value="KAL3953371.1"/>
    <property type="molecule type" value="Genomic_DNA"/>
</dbReference>
<keyword evidence="2" id="KW-1185">Reference proteome</keyword>